<evidence type="ECO:0000259" key="1">
    <source>
        <dbReference type="Pfam" id="PF06406"/>
    </source>
</evidence>
<dbReference type="Gene3D" id="3.30.420.40">
    <property type="match status" value="2"/>
</dbReference>
<dbReference type="InterPro" id="IPR056367">
    <property type="entry name" value="ASKHA_NBD_ParM_R1-like"/>
</dbReference>
<dbReference type="SUPFAM" id="SSF53067">
    <property type="entry name" value="Actin-like ATPase domain"/>
    <property type="match status" value="2"/>
</dbReference>
<gene>
    <name evidence="2" type="ORF">CIK00_03345</name>
</gene>
<reference evidence="2 3" key="1">
    <citation type="journal article" date="2018" name="Syst. Appl. Microbiol.">
        <title>Photobacterium carnosum sp. nov., isolated from spoiled modified atmosphere packaged poultry meat.</title>
        <authorList>
            <person name="Hilgarth M."/>
            <person name="Fuertes S."/>
            <person name="Ehrmann M."/>
            <person name="Vogel R.F."/>
        </authorList>
    </citation>
    <scope>NUCLEOTIDE SEQUENCE [LARGE SCALE GENOMIC DNA]</scope>
    <source>
        <strain evidence="2 3">TMW 2.2021</strain>
    </source>
</reference>
<dbReference type="Pfam" id="PF06406">
    <property type="entry name" value="StbA_N"/>
    <property type="match status" value="1"/>
</dbReference>
<dbReference type="AlphaFoldDB" id="A0A2N4UWC8"/>
<evidence type="ECO:0000313" key="2">
    <source>
        <dbReference type="EMBL" id="PLC59317.1"/>
    </source>
</evidence>
<organism evidence="2 3">
    <name type="scientific">Photobacterium carnosum</name>
    <dbReference type="NCBI Taxonomy" id="2023717"/>
    <lineage>
        <taxon>Bacteria</taxon>
        <taxon>Pseudomonadati</taxon>
        <taxon>Pseudomonadota</taxon>
        <taxon>Gammaproteobacteria</taxon>
        <taxon>Vibrionales</taxon>
        <taxon>Vibrionaceae</taxon>
        <taxon>Photobacterium</taxon>
    </lineage>
</organism>
<dbReference type="CDD" id="cd24022">
    <property type="entry name" value="ASKHA_NBD_ParM_R1-like"/>
    <property type="match status" value="1"/>
</dbReference>
<dbReference type="InterPro" id="IPR009440">
    <property type="entry name" value="ParM/StbA_N"/>
</dbReference>
<dbReference type="Proteomes" id="UP000234420">
    <property type="component" value="Unassembled WGS sequence"/>
</dbReference>
<accession>A0A2N4UWC8</accession>
<feature type="domain" description="Plasmid segregation protein ParM/StbA N-terminal" evidence="1">
    <location>
        <begin position="12"/>
        <end position="168"/>
    </location>
</feature>
<dbReference type="InterPro" id="IPR043129">
    <property type="entry name" value="ATPase_NBD"/>
</dbReference>
<name>A0A2N4UWC8_9GAMM</name>
<evidence type="ECO:0000313" key="3">
    <source>
        <dbReference type="Proteomes" id="UP000234420"/>
    </source>
</evidence>
<sequence>MQLGELKMADILRAFIDDGSTGTKITLVKNDELKTATISNRAEFGMGVLDTTDKYGGTYTVTTPDRNVVYTFYPECRAIRTANVEYQYSNLSVAAIHHALHSMGCSGHEVEVCVTLPISEFYDNGRINKTNIKRKCDNVKVPVTCEGKKDIIITQVSVYPEGIPASYIKLTEGGKSASDDDITFLADMGGTTLDLALFAGPATRIMKCASYPVGMYKTYNAVKQAINVPDCRDARIEALLVTGEASNGRFTINRNDVTDQVMSEAFNYIQDFIYAEGRIDRFLLIGGGAELLSDFLTLQGIEHELIENSTTALVTAIAKIELSKRP</sequence>
<comment type="caution">
    <text evidence="2">The sequence shown here is derived from an EMBL/GenBank/DDBJ whole genome shotgun (WGS) entry which is preliminary data.</text>
</comment>
<protein>
    <recommendedName>
        <fullName evidence="1">Plasmid segregation protein ParM/StbA N-terminal domain-containing protein</fullName>
    </recommendedName>
</protein>
<proteinExistence type="predicted"/>
<keyword evidence="3" id="KW-1185">Reference proteome</keyword>
<dbReference type="EMBL" id="NPIB01000002">
    <property type="protein sequence ID" value="PLC59317.1"/>
    <property type="molecule type" value="Genomic_DNA"/>
</dbReference>